<gene>
    <name evidence="2" type="ORF">VPK24_06110</name>
</gene>
<proteinExistence type="predicted"/>
<dbReference type="RefSeq" id="WP_393011351.1">
    <property type="nucleotide sequence ID" value="NZ_JAZAQF010000029.1"/>
</dbReference>
<name>A0ABW7CAN0_9CYAN</name>
<sequence length="139" mass="16368">MKSAKVLVDSGVLIAFYNAEDQYHSRVVDFFRTCRSDLITTLACVTEVLWLLNKSWQVQNIFLNHLAQNIYRCESLNCHDFQRIVELNEQYSDLPGDFADLALVAISERLRIAEIATLDQDFDVYRRYRKEPFIRVFRP</sequence>
<evidence type="ECO:0000313" key="2">
    <source>
        <dbReference type="EMBL" id="MFG3817205.1"/>
    </source>
</evidence>
<dbReference type="Gene3D" id="3.40.50.1010">
    <property type="entry name" value="5'-nuclease"/>
    <property type="match status" value="1"/>
</dbReference>
<dbReference type="EMBL" id="JAZAQF010000029">
    <property type="protein sequence ID" value="MFG3817205.1"/>
    <property type="molecule type" value="Genomic_DNA"/>
</dbReference>
<comment type="caution">
    <text evidence="2">The sequence shown here is derived from an EMBL/GenBank/DDBJ whole genome shotgun (WGS) entry which is preliminary data.</text>
</comment>
<dbReference type="InterPro" id="IPR029060">
    <property type="entry name" value="PIN-like_dom_sf"/>
</dbReference>
<accession>A0ABW7CAN0</accession>
<dbReference type="InterPro" id="IPR002716">
    <property type="entry name" value="PIN_dom"/>
</dbReference>
<dbReference type="Proteomes" id="UP001604335">
    <property type="component" value="Unassembled WGS sequence"/>
</dbReference>
<protein>
    <submittedName>
        <fullName evidence="2">PIN domain-containing protein</fullName>
    </submittedName>
</protein>
<evidence type="ECO:0000259" key="1">
    <source>
        <dbReference type="Pfam" id="PF01850"/>
    </source>
</evidence>
<keyword evidence="3" id="KW-1185">Reference proteome</keyword>
<reference evidence="3" key="1">
    <citation type="journal article" date="2024" name="Algal Res.">
        <title>Biochemical, toxicological and genomic investigation of a high-biomass producing Limnothrix strain isolated from Italian shallow drinking water reservoir.</title>
        <authorList>
            <person name="Simonazzi M."/>
            <person name="Shishido T.K."/>
            <person name="Delbaje E."/>
            <person name="Wahlsten M."/>
            <person name="Fewer D.P."/>
            <person name="Sivonen K."/>
            <person name="Pezzolesi L."/>
            <person name="Pistocchi R."/>
        </authorList>
    </citation>
    <scope>NUCLEOTIDE SEQUENCE [LARGE SCALE GENOMIC DNA]</scope>
    <source>
        <strain evidence="3">LRLZ20PSL1</strain>
    </source>
</reference>
<dbReference type="SUPFAM" id="SSF88723">
    <property type="entry name" value="PIN domain-like"/>
    <property type="match status" value="1"/>
</dbReference>
<organism evidence="2 3">
    <name type="scientific">Limnothrix redekei LRLZ20PSL1</name>
    <dbReference type="NCBI Taxonomy" id="3112953"/>
    <lineage>
        <taxon>Bacteria</taxon>
        <taxon>Bacillati</taxon>
        <taxon>Cyanobacteriota</taxon>
        <taxon>Cyanophyceae</taxon>
        <taxon>Pseudanabaenales</taxon>
        <taxon>Pseudanabaenaceae</taxon>
        <taxon>Limnothrix</taxon>
    </lineage>
</organism>
<evidence type="ECO:0000313" key="3">
    <source>
        <dbReference type="Proteomes" id="UP001604335"/>
    </source>
</evidence>
<feature type="domain" description="PIN" evidence="1">
    <location>
        <begin position="6"/>
        <end position="125"/>
    </location>
</feature>
<dbReference type="Pfam" id="PF01850">
    <property type="entry name" value="PIN"/>
    <property type="match status" value="1"/>
</dbReference>